<dbReference type="AlphaFoldDB" id="A0A7W2R4G1"/>
<keyword evidence="2" id="KW-1185">Reference proteome</keyword>
<reference evidence="1 2" key="1">
    <citation type="submission" date="2020-07" db="EMBL/GenBank/DDBJ databases">
        <title>Bacterium isolated from marine sediment.</title>
        <authorList>
            <person name="Shang D."/>
        </authorList>
    </citation>
    <scope>NUCLEOTIDE SEQUENCE [LARGE SCALE GENOMIC DNA]</scope>
    <source>
        <strain evidence="1 2">F6074</strain>
    </source>
</reference>
<dbReference type="NCBIfam" id="NF041495">
    <property type="entry name" value="MobB_relaxase"/>
    <property type="match status" value="1"/>
</dbReference>
<accession>A0A7W2R4G1</accession>
<dbReference type="EMBL" id="JACGLT010000011">
    <property type="protein sequence ID" value="MBA6153822.1"/>
    <property type="molecule type" value="Genomic_DNA"/>
</dbReference>
<evidence type="ECO:0000313" key="2">
    <source>
        <dbReference type="Proteomes" id="UP000541857"/>
    </source>
</evidence>
<dbReference type="RefSeq" id="WP_182206107.1">
    <property type="nucleotide sequence ID" value="NZ_JACGLT010000011.1"/>
</dbReference>
<dbReference type="Pfam" id="PF18976">
    <property type="entry name" value="DUF5712"/>
    <property type="match status" value="1"/>
</dbReference>
<gene>
    <name evidence="1" type="ORF">H3Z82_13900</name>
</gene>
<protein>
    <submittedName>
        <fullName evidence="1">Mobilization protein</fullName>
    </submittedName>
</protein>
<organism evidence="1 2">
    <name type="scientific">Gelidibacter maritimus</name>
    <dbReference type="NCBI Taxonomy" id="2761487"/>
    <lineage>
        <taxon>Bacteria</taxon>
        <taxon>Pseudomonadati</taxon>
        <taxon>Bacteroidota</taxon>
        <taxon>Flavobacteriia</taxon>
        <taxon>Flavobacteriales</taxon>
        <taxon>Flavobacteriaceae</taxon>
        <taxon>Gelidibacter</taxon>
    </lineage>
</organism>
<dbReference type="InterPro" id="IPR043766">
    <property type="entry name" value="BfmA-like"/>
</dbReference>
<dbReference type="InterPro" id="IPR048098">
    <property type="entry name" value="MobB"/>
</dbReference>
<dbReference type="Proteomes" id="UP000541857">
    <property type="component" value="Unassembled WGS sequence"/>
</dbReference>
<comment type="caution">
    <text evidence="1">The sequence shown here is derived from an EMBL/GenBank/DDBJ whole genome shotgun (WGS) entry which is preliminary data.</text>
</comment>
<proteinExistence type="predicted"/>
<sequence>MYITITPQKLGGNYSQSSADFVEYLEKENQGLELGELTSQAAGGEHFFNQYGDRISAEEVIREIDGNTAKLKRNEPKFYSITVSPSKYELNRLQDSSVDLKIYTRELMKDYVASFNREIHWRPLTIDDIKYFARIEHQRTFKGTDIQIRENQPYASKILLLKTEIQNIREGRAVGNVQKIRAEIENLEKAAPHQQDGKRIVQGMPKAGNQSHIHIIVSRKDASNTFSLSPGSKYKASEIEMHGKIVKRGFDRATFFKNAEKTFDKTFDYNRNFAESYKARNDFIKNPKIYFAALMKLPTNEKALAFKIMGKAGIPIMPTIPATQAQLAMKIFNRLRRGAEVAIKSSSIGI</sequence>
<name>A0A7W2R4G1_9FLAO</name>
<evidence type="ECO:0000313" key="1">
    <source>
        <dbReference type="EMBL" id="MBA6153822.1"/>
    </source>
</evidence>